<evidence type="ECO:0000313" key="3">
    <source>
        <dbReference type="Proteomes" id="UP000256964"/>
    </source>
</evidence>
<feature type="transmembrane region" description="Helical" evidence="1">
    <location>
        <begin position="21"/>
        <end position="41"/>
    </location>
</feature>
<sequence length="86" mass="10092">MSNLRRGAFMKHWFAVESRVSLLRSYAIVGVVVAGGTWYLTRLARGPHVVWTKDNPTPWNDIKPDENTKLLTVNQHFEKNWERKRL</sequence>
<dbReference type="PANTHER" id="PTHR14256:SF1">
    <property type="entry name" value="GEO09626P1"/>
    <property type="match status" value="1"/>
</dbReference>
<keyword evidence="1" id="KW-0472">Membrane</keyword>
<keyword evidence="3" id="KW-1185">Reference proteome</keyword>
<dbReference type="Proteomes" id="UP000256964">
    <property type="component" value="Unassembled WGS sequence"/>
</dbReference>
<dbReference type="AlphaFoldDB" id="A0A371DKG3"/>
<dbReference type="Pfam" id="PF06522">
    <property type="entry name" value="B12D"/>
    <property type="match status" value="1"/>
</dbReference>
<keyword evidence="1" id="KW-1133">Transmembrane helix</keyword>
<accession>A0A371DKG3</accession>
<evidence type="ECO:0000313" key="2">
    <source>
        <dbReference type="EMBL" id="RDX53020.1"/>
    </source>
</evidence>
<dbReference type="EMBL" id="KZ857388">
    <property type="protein sequence ID" value="RDX53020.1"/>
    <property type="molecule type" value="Genomic_DNA"/>
</dbReference>
<protein>
    <submittedName>
        <fullName evidence="2">Uncharacterized protein</fullName>
    </submittedName>
</protein>
<name>A0A371DKG3_9APHY</name>
<dbReference type="PANTHER" id="PTHR14256">
    <property type="entry name" value="NADH-UBIQUINONE OXIDOREDUCTASE MLRQ SUBUNIT"/>
    <property type="match status" value="1"/>
</dbReference>
<organism evidence="2 3">
    <name type="scientific">Lentinus brumalis</name>
    <dbReference type="NCBI Taxonomy" id="2498619"/>
    <lineage>
        <taxon>Eukaryota</taxon>
        <taxon>Fungi</taxon>
        <taxon>Dikarya</taxon>
        <taxon>Basidiomycota</taxon>
        <taxon>Agaricomycotina</taxon>
        <taxon>Agaricomycetes</taxon>
        <taxon>Polyporales</taxon>
        <taxon>Polyporaceae</taxon>
        <taxon>Lentinus</taxon>
    </lineage>
</organism>
<keyword evidence="1" id="KW-0812">Transmembrane</keyword>
<reference evidence="2 3" key="1">
    <citation type="journal article" date="2018" name="Biotechnol. Biofuels">
        <title>Integrative visual omics of the white-rot fungus Polyporus brumalis exposes the biotechnological potential of its oxidative enzymes for delignifying raw plant biomass.</title>
        <authorList>
            <person name="Miyauchi S."/>
            <person name="Rancon A."/>
            <person name="Drula E."/>
            <person name="Hage H."/>
            <person name="Chaduli D."/>
            <person name="Favel A."/>
            <person name="Grisel S."/>
            <person name="Henrissat B."/>
            <person name="Herpoel-Gimbert I."/>
            <person name="Ruiz-Duenas F.J."/>
            <person name="Chevret D."/>
            <person name="Hainaut M."/>
            <person name="Lin J."/>
            <person name="Wang M."/>
            <person name="Pangilinan J."/>
            <person name="Lipzen A."/>
            <person name="Lesage-Meessen L."/>
            <person name="Navarro D."/>
            <person name="Riley R."/>
            <person name="Grigoriev I.V."/>
            <person name="Zhou S."/>
            <person name="Raouche S."/>
            <person name="Rosso M.N."/>
        </authorList>
    </citation>
    <scope>NUCLEOTIDE SEQUENCE [LARGE SCALE GENOMIC DNA]</scope>
    <source>
        <strain evidence="2 3">BRFM 1820</strain>
    </source>
</reference>
<proteinExistence type="predicted"/>
<dbReference type="InterPro" id="IPR010530">
    <property type="entry name" value="B12D"/>
</dbReference>
<evidence type="ECO:0000256" key="1">
    <source>
        <dbReference type="SAM" id="Phobius"/>
    </source>
</evidence>
<dbReference type="STRING" id="139420.A0A371DKG3"/>
<gene>
    <name evidence="2" type="ORF">OH76DRAFT_1343839</name>
</gene>
<dbReference type="OrthoDB" id="5511684at2759"/>